<dbReference type="AlphaFoldDB" id="A0A084VLW1"/>
<feature type="transmembrane region" description="Helical" evidence="1">
    <location>
        <begin position="75"/>
        <end position="95"/>
    </location>
</feature>
<keyword evidence="1" id="KW-0812">Transmembrane</keyword>
<dbReference type="Gene3D" id="1.20.1250.20">
    <property type="entry name" value="MFS general substrate transporter like domains"/>
    <property type="match status" value="1"/>
</dbReference>
<keyword evidence="1" id="KW-0472">Membrane</keyword>
<feature type="transmembrane region" description="Helical" evidence="1">
    <location>
        <begin position="173"/>
        <end position="195"/>
    </location>
</feature>
<dbReference type="EMBL" id="ATLV01014564">
    <property type="status" value="NOT_ANNOTATED_CDS"/>
    <property type="molecule type" value="Genomic_DNA"/>
</dbReference>
<dbReference type="SUPFAM" id="SSF103473">
    <property type="entry name" value="MFS general substrate transporter"/>
    <property type="match status" value="1"/>
</dbReference>
<evidence type="ECO:0000313" key="3">
    <source>
        <dbReference type="EnsemblMetazoa" id="ASIC006281-PA"/>
    </source>
</evidence>
<evidence type="ECO:0000313" key="4">
    <source>
        <dbReference type="Proteomes" id="UP000030765"/>
    </source>
</evidence>
<reference evidence="2 4" key="1">
    <citation type="journal article" date="2014" name="BMC Genomics">
        <title>Genome sequence of Anopheles sinensis provides insight into genetics basis of mosquito competence for malaria parasites.</title>
        <authorList>
            <person name="Zhou D."/>
            <person name="Zhang D."/>
            <person name="Ding G."/>
            <person name="Shi L."/>
            <person name="Hou Q."/>
            <person name="Ye Y."/>
            <person name="Xu Y."/>
            <person name="Zhou H."/>
            <person name="Xiong C."/>
            <person name="Li S."/>
            <person name="Yu J."/>
            <person name="Hong S."/>
            <person name="Yu X."/>
            <person name="Zou P."/>
            <person name="Chen C."/>
            <person name="Chang X."/>
            <person name="Wang W."/>
            <person name="Lv Y."/>
            <person name="Sun Y."/>
            <person name="Ma L."/>
            <person name="Shen B."/>
            <person name="Zhu C."/>
        </authorList>
    </citation>
    <scope>NUCLEOTIDE SEQUENCE [LARGE SCALE GENOMIC DNA]</scope>
</reference>
<organism evidence="2">
    <name type="scientific">Anopheles sinensis</name>
    <name type="common">Mosquito</name>
    <dbReference type="NCBI Taxonomy" id="74873"/>
    <lineage>
        <taxon>Eukaryota</taxon>
        <taxon>Metazoa</taxon>
        <taxon>Ecdysozoa</taxon>
        <taxon>Arthropoda</taxon>
        <taxon>Hexapoda</taxon>
        <taxon>Insecta</taxon>
        <taxon>Pterygota</taxon>
        <taxon>Neoptera</taxon>
        <taxon>Endopterygota</taxon>
        <taxon>Diptera</taxon>
        <taxon>Nematocera</taxon>
        <taxon>Culicoidea</taxon>
        <taxon>Culicidae</taxon>
        <taxon>Anophelinae</taxon>
        <taxon>Anopheles</taxon>
    </lineage>
</organism>
<dbReference type="Proteomes" id="UP000030765">
    <property type="component" value="Unassembled WGS sequence"/>
</dbReference>
<sequence>MDHIAEVTTGLSYAPAGILFGYLLLQPVTEVQLISCLYLETMYWPYIIAIVAMLVTVVLTNGLKLNYRKTQFIHLYIDLVACLFSLAAGLVFLLVDDVIPAVYVGAVAIGLTLVPGLSYLHIRSKGRHRAMYMSLCTFWFLAGVASTATVIAHEDERIATADGAPVEETLHQNVAIALLASSALVIVLIGLVELLQREAIVDYRKPLDYDTAMAHDSGRLLSGRRRSFGTFAHFGRSFQPGKSAASSAAAATAWGAGSTEQIVGQAGGWGGCRYRSLWTVYAIVTKLVGFIAFYWVLLDLGMAETVTLLEVDAVWYCVFWLMAAGALLTTLLTLLLSTKLLFLMGSVFYLIALVLAVAFYSSDLRPTEYGIVKLVLFACLGIALPLPAINILELAPLNYNEAALALGTTLELLAIALLQYFGTIDGRLFGIEEPTDPTVDDDPEPDKDVIAAHYITAIVLGVVCAVLVLWHMPNTKHKSLPEIETDLGRMRSYFAFSRRALSAVPEPAAAPRTEPLPNGVGVSDGVPSMGELAEENQLSARNAARFAGLYTESPGPRDGSYDSRSRSPFNDFGHDLPVSNGLANGHHHHLDHHDELRMAAALAAGRSQRSLSPRHPDDHSFQLHQEALQRQHEANYLNARLLHHQQLQQRGIDSPTGSDQFLRARGVSPLPAVPSHPDAIRPVPLLPVARTGSRAAQHRGEPMALGSLTVKSEPGTVLRPILLTQKSDAPAPPPMPPADYLTKSLPRVKAVRQSRIPPIVPKPEQPEEVIVPGVEYSHNLVPSQFLRQTLQNSQLFR</sequence>
<feature type="transmembrane region" description="Helical" evidence="1">
    <location>
        <begin position="450"/>
        <end position="470"/>
    </location>
</feature>
<keyword evidence="1" id="KW-1133">Transmembrane helix</keyword>
<feature type="transmembrane region" description="Helical" evidence="1">
    <location>
        <begin position="132"/>
        <end position="153"/>
    </location>
</feature>
<name>A0A084VLW1_ANOSI</name>
<accession>A0A084VLW1</accession>
<dbReference type="VEuPathDB" id="VectorBase:ASIC006281"/>
<feature type="transmembrane region" description="Helical" evidence="1">
    <location>
        <begin position="313"/>
        <end position="334"/>
    </location>
</feature>
<reference evidence="3" key="2">
    <citation type="submission" date="2020-05" db="UniProtKB">
        <authorList>
            <consortium name="EnsemblMetazoa"/>
        </authorList>
    </citation>
    <scope>IDENTIFICATION</scope>
</reference>
<feature type="transmembrane region" description="Helical" evidence="1">
    <location>
        <begin position="374"/>
        <end position="395"/>
    </location>
</feature>
<evidence type="ECO:0000256" key="1">
    <source>
        <dbReference type="SAM" id="Phobius"/>
    </source>
</evidence>
<feature type="transmembrane region" description="Helical" evidence="1">
    <location>
        <begin position="278"/>
        <end position="298"/>
    </location>
</feature>
<proteinExistence type="predicted"/>
<keyword evidence="4" id="KW-1185">Reference proteome</keyword>
<feature type="transmembrane region" description="Helical" evidence="1">
    <location>
        <begin position="101"/>
        <end position="120"/>
    </location>
</feature>
<protein>
    <submittedName>
        <fullName evidence="2">AGAP000420-PA-like protein</fullName>
    </submittedName>
</protein>
<gene>
    <name evidence="2" type="ORF">ZHAS_00006281</name>
</gene>
<dbReference type="EnsemblMetazoa" id="ASIC006281-RA">
    <property type="protein sequence ID" value="ASIC006281-PA"/>
    <property type="gene ID" value="ASIC006281"/>
</dbReference>
<feature type="transmembrane region" description="Helical" evidence="1">
    <location>
        <begin position="402"/>
        <end position="421"/>
    </location>
</feature>
<dbReference type="VEuPathDB" id="VectorBase:ASIS010341"/>
<evidence type="ECO:0000313" key="2">
    <source>
        <dbReference type="EMBL" id="KFB38955.1"/>
    </source>
</evidence>
<dbReference type="OrthoDB" id="7778890at2759"/>
<feature type="transmembrane region" description="Helical" evidence="1">
    <location>
        <begin position="341"/>
        <end position="362"/>
    </location>
</feature>
<feature type="transmembrane region" description="Helical" evidence="1">
    <location>
        <begin position="43"/>
        <end position="63"/>
    </location>
</feature>
<dbReference type="InterPro" id="IPR036259">
    <property type="entry name" value="MFS_trans_sf"/>
</dbReference>
<dbReference type="EMBL" id="KE524974">
    <property type="protein sequence ID" value="KFB38955.1"/>
    <property type="molecule type" value="Genomic_DNA"/>
</dbReference>
<dbReference type="OMA" id="RQHEANY"/>